<evidence type="ECO:0000313" key="4">
    <source>
        <dbReference type="EMBL" id="QSI75893.1"/>
    </source>
</evidence>
<dbReference type="PANTHER" id="PTHR34475:SF1">
    <property type="entry name" value="CYTOSKELETON PROTEIN RODZ"/>
    <property type="match status" value="1"/>
</dbReference>
<organism evidence="4 5">
    <name type="scientific">Niveibacterium microcysteis</name>
    <dbReference type="NCBI Taxonomy" id="2811415"/>
    <lineage>
        <taxon>Bacteria</taxon>
        <taxon>Pseudomonadati</taxon>
        <taxon>Pseudomonadota</taxon>
        <taxon>Betaproteobacteria</taxon>
        <taxon>Rhodocyclales</taxon>
        <taxon>Rhodocyclaceae</taxon>
        <taxon>Niveibacterium</taxon>
    </lineage>
</organism>
<dbReference type="Proteomes" id="UP000663570">
    <property type="component" value="Chromosome"/>
</dbReference>
<evidence type="ECO:0000256" key="2">
    <source>
        <dbReference type="SAM" id="Phobius"/>
    </source>
</evidence>
<keyword evidence="2" id="KW-0472">Membrane</keyword>
<dbReference type="InterPro" id="IPR001387">
    <property type="entry name" value="Cro/C1-type_HTH"/>
</dbReference>
<sequence>MSATSMESHSYANAPGVAASGVALKQAREARNLGIAEVASTLKLTPRQIEAIESEAFDQLPGSAFARGFVRNYARYLGLDPAPLLERMEQPARGEDLKLAPESNAEGSVPRRPSGYRSASPLPAVMVVGAIVALGLVWSSFNWFGRGATPGVERGVSQSAAVAASEPIFPPHTEETAVVTAQVEPAASASEPVVAQSLPATASAAQSSPVAAVKPAAPQSAPTPLAQQSAPVGAAQGGLNFSFAQDAWVEVRDASGSVVFSRLSKAGSTQTVQGTAPFALVIGNAPNVKVEYNGRPVDLAPYTKVSVARLSVK</sequence>
<dbReference type="InterPro" id="IPR010982">
    <property type="entry name" value="Lambda_DNA-bd_dom_sf"/>
</dbReference>
<dbReference type="PANTHER" id="PTHR34475">
    <property type="match status" value="1"/>
</dbReference>
<dbReference type="CDD" id="cd00093">
    <property type="entry name" value="HTH_XRE"/>
    <property type="match status" value="1"/>
</dbReference>
<dbReference type="RefSeq" id="WP_206253733.1">
    <property type="nucleotide sequence ID" value="NZ_CP071060.1"/>
</dbReference>
<dbReference type="InterPro" id="IPR025194">
    <property type="entry name" value="RodZ-like_C"/>
</dbReference>
<keyword evidence="2" id="KW-0812">Transmembrane</keyword>
<evidence type="ECO:0000256" key="1">
    <source>
        <dbReference type="SAM" id="MobiDB-lite"/>
    </source>
</evidence>
<feature type="region of interest" description="Disordered" evidence="1">
    <location>
        <begin position="94"/>
        <end position="116"/>
    </location>
</feature>
<dbReference type="Pfam" id="PF13413">
    <property type="entry name" value="HTH_25"/>
    <property type="match status" value="1"/>
</dbReference>
<keyword evidence="2" id="KW-1133">Transmembrane helix</keyword>
<evidence type="ECO:0000313" key="5">
    <source>
        <dbReference type="Proteomes" id="UP000663570"/>
    </source>
</evidence>
<name>A0ABX7M293_9RHOO</name>
<keyword evidence="5" id="KW-1185">Reference proteome</keyword>
<dbReference type="EMBL" id="CP071060">
    <property type="protein sequence ID" value="QSI75893.1"/>
    <property type="molecule type" value="Genomic_DNA"/>
</dbReference>
<reference evidence="4 5" key="1">
    <citation type="submission" date="2021-02" db="EMBL/GenBank/DDBJ databases">
        <title>Niveibacterium changnyeongensis HC41.</title>
        <authorList>
            <person name="Kang M."/>
        </authorList>
    </citation>
    <scope>NUCLEOTIDE SEQUENCE [LARGE SCALE GENOMIC DNA]</scope>
    <source>
        <strain evidence="4 5">HC41</strain>
    </source>
</reference>
<protein>
    <submittedName>
        <fullName evidence="4">Helix-turn-helix domain-containing protein</fullName>
    </submittedName>
</protein>
<dbReference type="Gene3D" id="1.10.260.40">
    <property type="entry name" value="lambda repressor-like DNA-binding domains"/>
    <property type="match status" value="1"/>
</dbReference>
<dbReference type="Pfam" id="PF13464">
    <property type="entry name" value="RodZ_C"/>
    <property type="match status" value="1"/>
</dbReference>
<feature type="transmembrane region" description="Helical" evidence="2">
    <location>
        <begin position="121"/>
        <end position="144"/>
    </location>
</feature>
<proteinExistence type="predicted"/>
<evidence type="ECO:0000259" key="3">
    <source>
        <dbReference type="Pfam" id="PF13464"/>
    </source>
</evidence>
<gene>
    <name evidence="4" type="ORF">JY500_15600</name>
</gene>
<accession>A0ABX7M293</accession>
<feature type="domain" description="Cytoskeleton protein RodZ-like C-terminal" evidence="3">
    <location>
        <begin position="241"/>
        <end position="311"/>
    </location>
</feature>
<dbReference type="InterPro" id="IPR050400">
    <property type="entry name" value="Bact_Cytoskel_RodZ"/>
</dbReference>